<reference evidence="1" key="1">
    <citation type="journal article" date="2017" name="Nature">
        <title>The sunflower genome provides insights into oil metabolism, flowering and Asterid evolution.</title>
        <authorList>
            <person name="Badouin H."/>
            <person name="Gouzy J."/>
            <person name="Grassa C.J."/>
            <person name="Murat F."/>
            <person name="Staton S.E."/>
            <person name="Cottret L."/>
            <person name="Lelandais-Briere C."/>
            <person name="Owens G.L."/>
            <person name="Carrere S."/>
            <person name="Mayjonade B."/>
            <person name="Legrand L."/>
            <person name="Gill N."/>
            <person name="Kane N.C."/>
            <person name="Bowers J.E."/>
            <person name="Hubner S."/>
            <person name="Bellec A."/>
            <person name="Berard A."/>
            <person name="Berges H."/>
            <person name="Blanchet N."/>
            <person name="Boniface M.C."/>
            <person name="Brunel D."/>
            <person name="Catrice O."/>
            <person name="Chaidir N."/>
            <person name="Claudel C."/>
            <person name="Donnadieu C."/>
            <person name="Faraut T."/>
            <person name="Fievet G."/>
            <person name="Helmstetter N."/>
            <person name="King M."/>
            <person name="Knapp S.J."/>
            <person name="Lai Z."/>
            <person name="Le Paslier M.C."/>
            <person name="Lippi Y."/>
            <person name="Lorenzon L."/>
            <person name="Mandel J.R."/>
            <person name="Marage G."/>
            <person name="Marchand G."/>
            <person name="Marquand E."/>
            <person name="Bret-Mestries E."/>
            <person name="Morien E."/>
            <person name="Nambeesan S."/>
            <person name="Nguyen T."/>
            <person name="Pegot-Espagnet P."/>
            <person name="Pouilly N."/>
            <person name="Raftis F."/>
            <person name="Sallet E."/>
            <person name="Schiex T."/>
            <person name="Thomas J."/>
            <person name="Vandecasteele C."/>
            <person name="Vares D."/>
            <person name="Vear F."/>
            <person name="Vautrin S."/>
            <person name="Crespi M."/>
            <person name="Mangin B."/>
            <person name="Burke J.M."/>
            <person name="Salse J."/>
            <person name="Munos S."/>
            <person name="Vincourt P."/>
            <person name="Rieseberg L.H."/>
            <person name="Langlade N.B."/>
        </authorList>
    </citation>
    <scope>NUCLEOTIDE SEQUENCE</scope>
    <source>
        <tissue evidence="1">Leaves</tissue>
    </source>
</reference>
<proteinExistence type="predicted"/>
<dbReference type="Proteomes" id="UP000215914">
    <property type="component" value="Unassembled WGS sequence"/>
</dbReference>
<dbReference type="EMBL" id="MNCJ02000323">
    <property type="protein sequence ID" value="KAF5795436.1"/>
    <property type="molecule type" value="Genomic_DNA"/>
</dbReference>
<evidence type="ECO:0000313" key="1">
    <source>
        <dbReference type="EMBL" id="KAF5795436.1"/>
    </source>
</evidence>
<protein>
    <submittedName>
        <fullName evidence="1">Uncharacterized protein</fullName>
    </submittedName>
</protein>
<gene>
    <name evidence="1" type="ORF">HanXRQr2_Chr08g0339671</name>
</gene>
<sequence length="50" mass="6110">MLTNRSINRLRIQQNLSNFHCQSFETTTHCSITKNSDKRRNDQTRRFWKP</sequence>
<organism evidence="1 2">
    <name type="scientific">Helianthus annuus</name>
    <name type="common">Common sunflower</name>
    <dbReference type="NCBI Taxonomy" id="4232"/>
    <lineage>
        <taxon>Eukaryota</taxon>
        <taxon>Viridiplantae</taxon>
        <taxon>Streptophyta</taxon>
        <taxon>Embryophyta</taxon>
        <taxon>Tracheophyta</taxon>
        <taxon>Spermatophyta</taxon>
        <taxon>Magnoliopsida</taxon>
        <taxon>eudicotyledons</taxon>
        <taxon>Gunneridae</taxon>
        <taxon>Pentapetalae</taxon>
        <taxon>asterids</taxon>
        <taxon>campanulids</taxon>
        <taxon>Asterales</taxon>
        <taxon>Asteraceae</taxon>
        <taxon>Asteroideae</taxon>
        <taxon>Heliantheae alliance</taxon>
        <taxon>Heliantheae</taxon>
        <taxon>Helianthus</taxon>
    </lineage>
</organism>
<keyword evidence="2" id="KW-1185">Reference proteome</keyword>
<dbReference type="AlphaFoldDB" id="A0A9K3IF64"/>
<evidence type="ECO:0000313" key="2">
    <source>
        <dbReference type="Proteomes" id="UP000215914"/>
    </source>
</evidence>
<accession>A0A9K3IF64</accession>
<comment type="caution">
    <text evidence="1">The sequence shown here is derived from an EMBL/GenBank/DDBJ whole genome shotgun (WGS) entry which is preliminary data.</text>
</comment>
<name>A0A9K3IF64_HELAN</name>
<reference evidence="1" key="2">
    <citation type="submission" date="2020-06" db="EMBL/GenBank/DDBJ databases">
        <title>Helianthus annuus Genome sequencing and assembly Release 2.</title>
        <authorList>
            <person name="Gouzy J."/>
            <person name="Langlade N."/>
            <person name="Munos S."/>
        </authorList>
    </citation>
    <scope>NUCLEOTIDE SEQUENCE</scope>
    <source>
        <tissue evidence="1">Leaves</tissue>
    </source>
</reference>
<dbReference type="Gramene" id="mRNA:HanXRQr2_Chr08g0339671">
    <property type="protein sequence ID" value="mRNA:HanXRQr2_Chr08g0339671"/>
    <property type="gene ID" value="HanXRQr2_Chr08g0339671"/>
</dbReference>